<dbReference type="GO" id="GO:0005886">
    <property type="term" value="C:plasma membrane"/>
    <property type="evidence" value="ECO:0007669"/>
    <property type="project" value="TreeGrafter"/>
</dbReference>
<keyword evidence="7" id="KW-0807">Transducer</keyword>
<dbReference type="PROSITE" id="PS50262">
    <property type="entry name" value="G_PROTEIN_RECEP_F1_2"/>
    <property type="match status" value="1"/>
</dbReference>
<reference evidence="10 11" key="1">
    <citation type="submission" date="2024-01" db="EMBL/GenBank/DDBJ databases">
        <title>The genome of the rayed Mediterranean limpet Patella caerulea (Linnaeus, 1758).</title>
        <authorList>
            <person name="Anh-Thu Weber A."/>
            <person name="Halstead-Nussloch G."/>
        </authorList>
    </citation>
    <scope>NUCLEOTIDE SEQUENCE [LARGE SCALE GENOMIC DNA]</scope>
    <source>
        <strain evidence="10">AATW-2023a</strain>
        <tissue evidence="10">Whole specimen</tissue>
    </source>
</reference>
<gene>
    <name evidence="10" type="ORF">SNE40_015144</name>
</gene>
<dbReference type="InterPro" id="IPR000276">
    <property type="entry name" value="GPCR_Rhodpsn"/>
</dbReference>
<protein>
    <recommendedName>
        <fullName evidence="9">G-protein coupled receptors family 1 profile domain-containing protein</fullName>
    </recommendedName>
</protein>
<feature type="transmembrane region" description="Helical" evidence="8">
    <location>
        <begin position="61"/>
        <end position="82"/>
    </location>
</feature>
<evidence type="ECO:0000313" key="10">
    <source>
        <dbReference type="EMBL" id="KAK6176943.1"/>
    </source>
</evidence>
<dbReference type="AlphaFoldDB" id="A0AAN8JJB6"/>
<evidence type="ECO:0000256" key="7">
    <source>
        <dbReference type="ARBA" id="ARBA00023224"/>
    </source>
</evidence>
<keyword evidence="5 8" id="KW-0472">Membrane</keyword>
<dbReference type="EMBL" id="JAZGQO010000010">
    <property type="protein sequence ID" value="KAK6176943.1"/>
    <property type="molecule type" value="Genomic_DNA"/>
</dbReference>
<evidence type="ECO:0000256" key="2">
    <source>
        <dbReference type="ARBA" id="ARBA00022692"/>
    </source>
</evidence>
<keyword evidence="4" id="KW-0297">G-protein coupled receptor</keyword>
<proteinExistence type="predicted"/>
<feature type="transmembrane region" description="Helical" evidence="8">
    <location>
        <begin position="25"/>
        <end position="49"/>
    </location>
</feature>
<dbReference type="InterPro" id="IPR017452">
    <property type="entry name" value="GPCR_Rhodpsn_7TM"/>
</dbReference>
<keyword evidence="11" id="KW-1185">Reference proteome</keyword>
<dbReference type="PRINTS" id="PR00237">
    <property type="entry name" value="GPCRRHODOPSN"/>
</dbReference>
<organism evidence="10 11">
    <name type="scientific">Patella caerulea</name>
    <name type="common">Rayed Mediterranean limpet</name>
    <dbReference type="NCBI Taxonomy" id="87958"/>
    <lineage>
        <taxon>Eukaryota</taxon>
        <taxon>Metazoa</taxon>
        <taxon>Spiralia</taxon>
        <taxon>Lophotrochozoa</taxon>
        <taxon>Mollusca</taxon>
        <taxon>Gastropoda</taxon>
        <taxon>Patellogastropoda</taxon>
        <taxon>Patelloidea</taxon>
        <taxon>Patellidae</taxon>
        <taxon>Patella</taxon>
    </lineage>
</organism>
<accession>A0AAN8JJB6</accession>
<feature type="transmembrane region" description="Helical" evidence="8">
    <location>
        <begin position="145"/>
        <end position="165"/>
    </location>
</feature>
<evidence type="ECO:0000256" key="1">
    <source>
        <dbReference type="ARBA" id="ARBA00004141"/>
    </source>
</evidence>
<dbReference type="CDD" id="cd00637">
    <property type="entry name" value="7tm_classA_rhodopsin-like"/>
    <property type="match status" value="1"/>
</dbReference>
<evidence type="ECO:0000256" key="6">
    <source>
        <dbReference type="ARBA" id="ARBA00023170"/>
    </source>
</evidence>
<evidence type="ECO:0000256" key="4">
    <source>
        <dbReference type="ARBA" id="ARBA00023040"/>
    </source>
</evidence>
<comment type="subcellular location">
    <subcellularLocation>
        <location evidence="1">Membrane</location>
        <topology evidence="1">Multi-pass membrane protein</topology>
    </subcellularLocation>
</comment>
<feature type="transmembrane region" description="Helical" evidence="8">
    <location>
        <begin position="200"/>
        <end position="219"/>
    </location>
</feature>
<feature type="transmembrane region" description="Helical" evidence="8">
    <location>
        <begin position="102"/>
        <end position="124"/>
    </location>
</feature>
<keyword evidence="2 8" id="KW-0812">Transmembrane</keyword>
<dbReference type="Proteomes" id="UP001347796">
    <property type="component" value="Unassembled WGS sequence"/>
</dbReference>
<dbReference type="PANTHER" id="PTHR24243:SF233">
    <property type="entry name" value="THYROTROPIN-RELEASING HORMONE RECEPTOR"/>
    <property type="match status" value="1"/>
</dbReference>
<dbReference type="PANTHER" id="PTHR24243">
    <property type="entry name" value="G-PROTEIN COUPLED RECEPTOR"/>
    <property type="match status" value="1"/>
</dbReference>
<evidence type="ECO:0000313" key="11">
    <source>
        <dbReference type="Proteomes" id="UP001347796"/>
    </source>
</evidence>
<evidence type="ECO:0000256" key="3">
    <source>
        <dbReference type="ARBA" id="ARBA00022989"/>
    </source>
</evidence>
<dbReference type="SUPFAM" id="SSF81321">
    <property type="entry name" value="Family A G protein-coupled receptor-like"/>
    <property type="match status" value="1"/>
</dbReference>
<sequence>MDTEIYMSVFTILNYESIPNASHYIMAYIFPVIAGLAILGNTLFVVSILSDNLRQKTTGILLASSNISSIVFTMASLGIVYYPWIFTETTETFGSSCNLLVFAYHALATWSVHLLSCACVERYIAICHPMSKYAITSKSVIRQSLEMLLGTFIGSMILNGPMLWFSGLTVLEEMPSYGNLTFCYYFKDNWYMCIHEYIELAFYSVLPFFVISFCNIAILRKTYFQKNLMRSFEEDDGRFKSIIFSRKRRPQRSSTFKLATILLPISFLHLIFSLIVVIAIILEAVVTKEPCDKLLLLTVSYNAAQLQAGYHFYVNIAVSKVFRIIFRKLFQCSKVCKYDTNC</sequence>
<evidence type="ECO:0000256" key="5">
    <source>
        <dbReference type="ARBA" id="ARBA00023136"/>
    </source>
</evidence>
<keyword evidence="6" id="KW-0675">Receptor</keyword>
<feature type="transmembrane region" description="Helical" evidence="8">
    <location>
        <begin position="294"/>
        <end position="318"/>
    </location>
</feature>
<dbReference type="Gene3D" id="1.20.1070.10">
    <property type="entry name" value="Rhodopsin 7-helix transmembrane proteins"/>
    <property type="match status" value="1"/>
</dbReference>
<evidence type="ECO:0000259" key="9">
    <source>
        <dbReference type="PROSITE" id="PS50262"/>
    </source>
</evidence>
<dbReference type="Pfam" id="PF00001">
    <property type="entry name" value="7tm_1"/>
    <property type="match status" value="1"/>
</dbReference>
<comment type="caution">
    <text evidence="10">The sequence shown here is derived from an EMBL/GenBank/DDBJ whole genome shotgun (WGS) entry which is preliminary data.</text>
</comment>
<evidence type="ECO:0000256" key="8">
    <source>
        <dbReference type="SAM" id="Phobius"/>
    </source>
</evidence>
<keyword evidence="3 8" id="KW-1133">Transmembrane helix</keyword>
<feature type="domain" description="G-protein coupled receptors family 1 profile" evidence="9">
    <location>
        <begin position="40"/>
        <end position="319"/>
    </location>
</feature>
<name>A0AAN8JJB6_PATCE</name>
<feature type="transmembrane region" description="Helical" evidence="8">
    <location>
        <begin position="256"/>
        <end position="282"/>
    </location>
</feature>
<dbReference type="GO" id="GO:0004930">
    <property type="term" value="F:G protein-coupled receptor activity"/>
    <property type="evidence" value="ECO:0007669"/>
    <property type="project" value="UniProtKB-KW"/>
</dbReference>